<dbReference type="SUPFAM" id="SSF53474">
    <property type="entry name" value="alpha/beta-Hydrolases"/>
    <property type="match status" value="1"/>
</dbReference>
<gene>
    <name evidence="3" type="ORF">AMTR_s00110p00041000</name>
</gene>
<dbReference type="OMA" id="GHMRDYF"/>
<protein>
    <recommendedName>
        <fullName evidence="2">Alpha/beta hydrolase fold-3 domain-containing protein</fullName>
    </recommendedName>
</protein>
<keyword evidence="1" id="KW-1133">Transmembrane helix</keyword>
<keyword evidence="1" id="KW-0472">Membrane</keyword>
<feature type="transmembrane region" description="Helical" evidence="1">
    <location>
        <begin position="107"/>
        <end position="126"/>
    </location>
</feature>
<dbReference type="eggNOG" id="KOG1515">
    <property type="taxonomic scope" value="Eukaryota"/>
</dbReference>
<dbReference type="PANTHER" id="PTHR23024">
    <property type="entry name" value="ARYLACETAMIDE DEACETYLASE"/>
    <property type="match status" value="1"/>
</dbReference>
<keyword evidence="1" id="KW-0812">Transmembrane</keyword>
<dbReference type="Proteomes" id="UP000017836">
    <property type="component" value="Unassembled WGS sequence"/>
</dbReference>
<evidence type="ECO:0000313" key="4">
    <source>
        <dbReference type="Proteomes" id="UP000017836"/>
    </source>
</evidence>
<feature type="domain" description="Alpha/beta hydrolase fold-3" evidence="2">
    <location>
        <begin position="108"/>
        <end position="316"/>
    </location>
</feature>
<proteinExistence type="predicted"/>
<name>W1NS76_AMBTC</name>
<evidence type="ECO:0000313" key="3">
    <source>
        <dbReference type="EMBL" id="ERM99891.1"/>
    </source>
</evidence>
<dbReference type="InterPro" id="IPR013094">
    <property type="entry name" value="AB_hydrolase_3"/>
</dbReference>
<accession>W1NS76</accession>
<dbReference type="Gene3D" id="3.40.50.1820">
    <property type="entry name" value="alpha/beta hydrolase"/>
    <property type="match status" value="1"/>
</dbReference>
<dbReference type="Gramene" id="ERM99891">
    <property type="protein sequence ID" value="ERM99891"/>
    <property type="gene ID" value="AMTR_s00110p00041000"/>
</dbReference>
<dbReference type="InterPro" id="IPR050466">
    <property type="entry name" value="Carboxylest/Gibb_receptor"/>
</dbReference>
<evidence type="ECO:0000256" key="1">
    <source>
        <dbReference type="SAM" id="Phobius"/>
    </source>
</evidence>
<sequence>MKDGKVFTNTGRFIGGNKRGLMGIYKDRSADKVQLNIEEEIEEEIQGLMRVHKGGLVERLSPLFIEVPPDLDDPLVVSKDVGINQEKGTWARVYLPKHHARREKLPILVYFHGGGFCLGSAAWSIYHSFISHLAREIGCLVVSVSYRLAPECKIPSQYEDGIEALEWVSHQKDAWLVNHGNLRRIFIGGDSAGANIAHHVSLSARVALSGCLLMQPFFGGEDVLRWEEEIEDPALPHKWVDTFWKWALPEGATKDHPACNPLLESPKSWPEGLPILVLVAERDLMRERGVIYANAMTRAGKPVRLVVSEGVGHGFQVFQPNSDAIPKLLRHLGEFVKENSKGGRGHGPVSSLHFGARPANGIHVLRI</sequence>
<dbReference type="GO" id="GO:0016787">
    <property type="term" value="F:hydrolase activity"/>
    <property type="evidence" value="ECO:0007669"/>
    <property type="project" value="InterPro"/>
</dbReference>
<dbReference type="HOGENOM" id="CLU_012494_22_0_1"/>
<dbReference type="InterPro" id="IPR029058">
    <property type="entry name" value="AB_hydrolase_fold"/>
</dbReference>
<dbReference type="AlphaFoldDB" id="W1NS76"/>
<reference evidence="4" key="1">
    <citation type="journal article" date="2013" name="Science">
        <title>The Amborella genome and the evolution of flowering plants.</title>
        <authorList>
            <consortium name="Amborella Genome Project"/>
        </authorList>
    </citation>
    <scope>NUCLEOTIDE SEQUENCE [LARGE SCALE GENOMIC DNA]</scope>
</reference>
<organism evidence="3 4">
    <name type="scientific">Amborella trichopoda</name>
    <dbReference type="NCBI Taxonomy" id="13333"/>
    <lineage>
        <taxon>Eukaryota</taxon>
        <taxon>Viridiplantae</taxon>
        <taxon>Streptophyta</taxon>
        <taxon>Embryophyta</taxon>
        <taxon>Tracheophyta</taxon>
        <taxon>Spermatophyta</taxon>
        <taxon>Magnoliopsida</taxon>
        <taxon>Amborellales</taxon>
        <taxon>Amborellaceae</taxon>
        <taxon>Amborella</taxon>
    </lineage>
</organism>
<dbReference type="Pfam" id="PF07859">
    <property type="entry name" value="Abhydrolase_3"/>
    <property type="match status" value="1"/>
</dbReference>
<keyword evidence="4" id="KW-1185">Reference proteome</keyword>
<dbReference type="EMBL" id="KI394965">
    <property type="protein sequence ID" value="ERM99891.1"/>
    <property type="molecule type" value="Genomic_DNA"/>
</dbReference>
<dbReference type="PANTHER" id="PTHR23024:SF589">
    <property type="entry name" value="CARBOXYLESTERASE 17-RELATED"/>
    <property type="match status" value="1"/>
</dbReference>
<dbReference type="STRING" id="13333.W1NS76"/>
<evidence type="ECO:0000259" key="2">
    <source>
        <dbReference type="Pfam" id="PF07859"/>
    </source>
</evidence>